<evidence type="ECO:0000256" key="8">
    <source>
        <dbReference type="ARBA" id="ARBA00034808"/>
    </source>
</evidence>
<evidence type="ECO:0000256" key="10">
    <source>
        <dbReference type="SAM" id="Coils"/>
    </source>
</evidence>
<dbReference type="InterPro" id="IPR040699">
    <property type="entry name" value="XPB_DRD"/>
</dbReference>
<dbReference type="InterPro" id="IPR050615">
    <property type="entry name" value="ATP-dep_DNA_Helicase"/>
</dbReference>
<keyword evidence="6" id="KW-0413">Isomerase</keyword>
<keyword evidence="5" id="KW-0067">ATP-binding</keyword>
<dbReference type="GO" id="GO:0003677">
    <property type="term" value="F:DNA binding"/>
    <property type="evidence" value="ECO:0007669"/>
    <property type="project" value="InterPro"/>
</dbReference>
<dbReference type="Gene3D" id="3.40.50.300">
    <property type="entry name" value="P-loop containing nucleotide triphosphate hydrolases"/>
    <property type="match status" value="2"/>
</dbReference>
<comment type="catalytic activity">
    <reaction evidence="7">
        <text>Couples ATP hydrolysis with the unwinding of duplex DNA by translocating in the 3'-5' direction.</text>
        <dbReference type="EC" id="5.6.2.4"/>
    </reaction>
</comment>
<evidence type="ECO:0000256" key="3">
    <source>
        <dbReference type="ARBA" id="ARBA00022801"/>
    </source>
</evidence>
<dbReference type="Gene3D" id="3.40.1170.30">
    <property type="match status" value="1"/>
</dbReference>
<dbReference type="EC" id="5.6.2.4" evidence="8"/>
<feature type="domain" description="Helicase C-terminal" evidence="13">
    <location>
        <begin position="369"/>
        <end position="498"/>
    </location>
</feature>
<dbReference type="EMBL" id="FOPZ01000016">
    <property type="protein sequence ID" value="SFH66606.1"/>
    <property type="molecule type" value="Genomic_DNA"/>
</dbReference>
<evidence type="ECO:0000313" key="14">
    <source>
        <dbReference type="EMBL" id="SFH66606.1"/>
    </source>
</evidence>
<dbReference type="GO" id="GO:0043138">
    <property type="term" value="F:3'-5' DNA helicase activity"/>
    <property type="evidence" value="ECO:0007669"/>
    <property type="project" value="UniProtKB-EC"/>
</dbReference>
<keyword evidence="4 14" id="KW-0347">Helicase</keyword>
<dbReference type="Pfam" id="PF18458">
    <property type="entry name" value="XPB_DRD"/>
    <property type="match status" value="1"/>
</dbReference>
<dbReference type="Pfam" id="PF04851">
    <property type="entry name" value="ResIII"/>
    <property type="match status" value="1"/>
</dbReference>
<dbReference type="RefSeq" id="WP_223174309.1">
    <property type="nucleotide sequence ID" value="NZ_BAAADP010000001.1"/>
</dbReference>
<keyword evidence="10" id="KW-0175">Coiled coil</keyword>
<evidence type="ECO:0000259" key="13">
    <source>
        <dbReference type="PROSITE" id="PS51194"/>
    </source>
</evidence>
<proteinExistence type="inferred from homology"/>
<evidence type="ECO:0000256" key="4">
    <source>
        <dbReference type="ARBA" id="ARBA00022806"/>
    </source>
</evidence>
<keyword evidence="3" id="KW-0378">Hydrolase</keyword>
<dbReference type="PANTHER" id="PTHR11274:SF0">
    <property type="entry name" value="GENERAL TRANSCRIPTION AND DNA REPAIR FACTOR IIH HELICASE SUBUNIT XPB"/>
    <property type="match status" value="1"/>
</dbReference>
<dbReference type="InterPro" id="IPR027417">
    <property type="entry name" value="P-loop_NTPase"/>
</dbReference>
<dbReference type="CDD" id="cd18789">
    <property type="entry name" value="SF2_C_XPB"/>
    <property type="match status" value="1"/>
</dbReference>
<dbReference type="InterPro" id="IPR014001">
    <property type="entry name" value="Helicase_ATP-bd"/>
</dbReference>
<evidence type="ECO:0000256" key="2">
    <source>
        <dbReference type="ARBA" id="ARBA00022741"/>
    </source>
</evidence>
<dbReference type="SMART" id="SM00490">
    <property type="entry name" value="HELICc"/>
    <property type="match status" value="1"/>
</dbReference>
<feature type="compositionally biased region" description="Basic and acidic residues" evidence="11">
    <location>
        <begin position="23"/>
        <end position="63"/>
    </location>
</feature>
<keyword evidence="15" id="KW-1185">Reference proteome</keyword>
<dbReference type="Proteomes" id="UP000323537">
    <property type="component" value="Unassembled WGS sequence"/>
</dbReference>
<comment type="similarity">
    <text evidence="1">Belongs to the helicase family. RAD25/XPB subfamily.</text>
</comment>
<organism evidence="14 15">
    <name type="scientific">Halorubrum aquaticum</name>
    <dbReference type="NCBI Taxonomy" id="387340"/>
    <lineage>
        <taxon>Archaea</taxon>
        <taxon>Methanobacteriati</taxon>
        <taxon>Methanobacteriota</taxon>
        <taxon>Stenosarchaea group</taxon>
        <taxon>Halobacteria</taxon>
        <taxon>Halobacteriales</taxon>
        <taxon>Haloferacaceae</taxon>
        <taxon>Halorubrum</taxon>
    </lineage>
</organism>
<evidence type="ECO:0000256" key="7">
    <source>
        <dbReference type="ARBA" id="ARBA00034617"/>
    </source>
</evidence>
<dbReference type="GO" id="GO:0016787">
    <property type="term" value="F:hydrolase activity"/>
    <property type="evidence" value="ECO:0007669"/>
    <property type="project" value="UniProtKB-KW"/>
</dbReference>
<feature type="coiled-coil region" evidence="10">
    <location>
        <begin position="356"/>
        <end position="383"/>
    </location>
</feature>
<dbReference type="PROSITE" id="PS51192">
    <property type="entry name" value="HELICASE_ATP_BIND_1"/>
    <property type="match status" value="1"/>
</dbReference>
<feature type="region of interest" description="Disordered" evidence="11">
    <location>
        <begin position="1"/>
        <end position="81"/>
    </location>
</feature>
<evidence type="ECO:0000313" key="15">
    <source>
        <dbReference type="Proteomes" id="UP000323537"/>
    </source>
</evidence>
<dbReference type="Pfam" id="PF16203">
    <property type="entry name" value="ERCC3_RAD25_C"/>
    <property type="match status" value="1"/>
</dbReference>
<dbReference type="CDD" id="cd17926">
    <property type="entry name" value="DEXHc_RE"/>
    <property type="match status" value="1"/>
</dbReference>
<evidence type="ECO:0000256" key="11">
    <source>
        <dbReference type="SAM" id="MobiDB-lite"/>
    </source>
</evidence>
<dbReference type="SMART" id="SM00487">
    <property type="entry name" value="DEXDc"/>
    <property type="match status" value="1"/>
</dbReference>
<evidence type="ECO:0000256" key="1">
    <source>
        <dbReference type="ARBA" id="ARBA00006637"/>
    </source>
</evidence>
<sequence>MTVRLSYENGTIRVDADPDGSDGDDRAAADSDADRHGDADSDADRHGDADHDADRDGNVDRDAPALPPLPGVETDPRSGTGRAPAYRYAAIRRALAVAGVPVDDRVPAWERGEGDGDLALSTDYDLREYQADALTAWHDADDRGVLELPTGAGKTVIAIRAMVDLGVPTLVVVPTIDLLEQWQRELETEFDVPIGRFGGGEQRREAITVSTYDSAYLKAEDVGDAFGLVVFDEVHHLGGEGYRDVARLLAAPARLGLTATFERPDGAHETVAELVGDRVYALDVDDLAGDHLAPYDIRRIEVELTPAERERYDEKQGTFLEYVRESGITFTSGDDYRKLVMRSGNDPRAREALLAKSAAREVMMNAERKLERLADLLERHRDDRVIVFTAHTELVYRISERFLIPAVTAETGAKERREVLERFRDGTYGRVVAANVLDEGVDVPDANVAVVLSGSGSEREFTQRLGRILRPKADDGRAVLYELVSAETAEERVAGRRR</sequence>
<feature type="domain" description="Helicase ATP-binding" evidence="12">
    <location>
        <begin position="135"/>
        <end position="279"/>
    </location>
</feature>
<dbReference type="InterPro" id="IPR032438">
    <property type="entry name" value="ERCC3_RAD25_C"/>
</dbReference>
<dbReference type="SUPFAM" id="SSF52540">
    <property type="entry name" value="P-loop containing nucleoside triphosphate hydrolases"/>
    <property type="match status" value="1"/>
</dbReference>
<dbReference type="AlphaFoldDB" id="A0A1I3BX23"/>
<reference evidence="14 15" key="1">
    <citation type="submission" date="2016-10" db="EMBL/GenBank/DDBJ databases">
        <authorList>
            <person name="Varghese N."/>
            <person name="Submissions S."/>
        </authorList>
    </citation>
    <scope>NUCLEOTIDE SEQUENCE [LARGE SCALE GENOMIC DNA]</scope>
    <source>
        <strain evidence="14 15">CGMCC 1.6377</strain>
    </source>
</reference>
<name>A0A1I3BX23_9EURY</name>
<evidence type="ECO:0000256" key="5">
    <source>
        <dbReference type="ARBA" id="ARBA00022840"/>
    </source>
</evidence>
<dbReference type="InterPro" id="IPR006935">
    <property type="entry name" value="Helicase/UvrB_N"/>
</dbReference>
<evidence type="ECO:0000256" key="9">
    <source>
        <dbReference type="ARBA" id="ARBA00048988"/>
    </source>
</evidence>
<keyword evidence="2" id="KW-0547">Nucleotide-binding</keyword>
<evidence type="ECO:0000259" key="12">
    <source>
        <dbReference type="PROSITE" id="PS51192"/>
    </source>
</evidence>
<dbReference type="PANTHER" id="PTHR11274">
    <property type="entry name" value="RAD25/XP-B DNA REPAIR HELICASE"/>
    <property type="match status" value="1"/>
</dbReference>
<dbReference type="GO" id="GO:0005524">
    <property type="term" value="F:ATP binding"/>
    <property type="evidence" value="ECO:0007669"/>
    <property type="project" value="UniProtKB-KW"/>
</dbReference>
<dbReference type="InterPro" id="IPR001650">
    <property type="entry name" value="Helicase_C-like"/>
</dbReference>
<gene>
    <name evidence="14" type="ORF">SAMN04488066_11610</name>
</gene>
<dbReference type="PROSITE" id="PS51194">
    <property type="entry name" value="HELICASE_CTER"/>
    <property type="match status" value="1"/>
</dbReference>
<accession>A0A1I3BX23</accession>
<comment type="catalytic activity">
    <reaction evidence="9">
        <text>ATP + H2O = ADP + phosphate + H(+)</text>
        <dbReference type="Rhea" id="RHEA:13065"/>
        <dbReference type="ChEBI" id="CHEBI:15377"/>
        <dbReference type="ChEBI" id="CHEBI:15378"/>
        <dbReference type="ChEBI" id="CHEBI:30616"/>
        <dbReference type="ChEBI" id="CHEBI:43474"/>
        <dbReference type="ChEBI" id="CHEBI:456216"/>
        <dbReference type="EC" id="5.6.2.4"/>
    </reaction>
</comment>
<protein>
    <recommendedName>
        <fullName evidence="8">DNA 3'-5' helicase</fullName>
        <ecNumber evidence="8">5.6.2.4</ecNumber>
    </recommendedName>
</protein>
<evidence type="ECO:0000256" key="6">
    <source>
        <dbReference type="ARBA" id="ARBA00023235"/>
    </source>
</evidence>